<dbReference type="RefSeq" id="WP_227228592.1">
    <property type="nucleotide sequence ID" value="NZ_JAJCVJ010000001.1"/>
</dbReference>
<proteinExistence type="inferred from homology"/>
<dbReference type="AlphaFoldDB" id="A0ABD5R7K3"/>
<evidence type="ECO:0000256" key="7">
    <source>
        <dbReference type="SAM" id="Phobius"/>
    </source>
</evidence>
<sequence>MTAAGGPLPPLLTVGVVVTAIALAGAVAKRFGQSVIPAYILAGIVLGPSVPRHLGPIRLAVVDPSGYIDVFAELGVVALLFFLGLHVSVGELLSNRRAILGSSALDFLLNYAAGFGLAILFGFSTLEALFVAGIVYMSSSAIITKSLIERGWIVEPESEPILGTLVAEDLLIAVYLTFLSSVVLGGDGLVDAALGVGRGFLLLGAVAVVGWRGTDLLDRFFASDSDELFLLRVFGVMALLAGVGLTLGVSEGVTAFFVGAALGPTDHAERIERVIDPARDLFAGLFFFGVGATTSLLALSSVAGFLAVALVVTTVTKLVSGTLGGKLYGLDSRRSFRVGVGLVARGEFSLVLAALAGSAAGDRLGSLVPEFAVGYVLVMSVLGTLLIRHEADLLALGGRLIPGYSAPQVDGGRA</sequence>
<dbReference type="EMBL" id="JBHSKX010000001">
    <property type="protein sequence ID" value="MFC5366044.1"/>
    <property type="molecule type" value="Genomic_DNA"/>
</dbReference>
<keyword evidence="10" id="KW-1185">Reference proteome</keyword>
<reference evidence="9 10" key="1">
    <citation type="journal article" date="2019" name="Int. J. Syst. Evol. Microbiol.">
        <title>The Global Catalogue of Microorganisms (GCM) 10K type strain sequencing project: providing services to taxonomists for standard genome sequencing and annotation.</title>
        <authorList>
            <consortium name="The Broad Institute Genomics Platform"/>
            <consortium name="The Broad Institute Genome Sequencing Center for Infectious Disease"/>
            <person name="Wu L."/>
            <person name="Ma J."/>
        </authorList>
    </citation>
    <scope>NUCLEOTIDE SEQUENCE [LARGE SCALE GENOMIC DNA]</scope>
    <source>
        <strain evidence="9 10">CGMCC 1.12237</strain>
    </source>
</reference>
<comment type="similarity">
    <text evidence="2">Belongs to the monovalent cation:proton antiporter 2 (CPA2) transporter (TC 2.A.37) family.</text>
</comment>
<dbReference type="Pfam" id="PF00999">
    <property type="entry name" value="Na_H_Exchanger"/>
    <property type="match status" value="1"/>
</dbReference>
<feature type="transmembrane region" description="Helical" evidence="7">
    <location>
        <begin position="74"/>
        <end position="93"/>
    </location>
</feature>
<comment type="caution">
    <text evidence="9">The sequence shown here is derived from an EMBL/GenBank/DDBJ whole genome shotgun (WGS) entry which is preliminary data.</text>
</comment>
<dbReference type="PANTHER" id="PTHR42751">
    <property type="entry name" value="SODIUM/HYDROGEN EXCHANGER FAMILY/TRKA DOMAIN PROTEIN"/>
    <property type="match status" value="1"/>
</dbReference>
<feature type="transmembrane region" description="Helical" evidence="7">
    <location>
        <begin position="6"/>
        <end position="28"/>
    </location>
</feature>
<evidence type="ECO:0000256" key="3">
    <source>
        <dbReference type="ARBA" id="ARBA00022448"/>
    </source>
</evidence>
<feature type="transmembrane region" description="Helical" evidence="7">
    <location>
        <begin position="189"/>
        <end position="209"/>
    </location>
</feature>
<evidence type="ECO:0000256" key="2">
    <source>
        <dbReference type="ARBA" id="ARBA00005551"/>
    </source>
</evidence>
<feature type="transmembrane region" description="Helical" evidence="7">
    <location>
        <begin position="229"/>
        <end position="262"/>
    </location>
</feature>
<evidence type="ECO:0000259" key="8">
    <source>
        <dbReference type="Pfam" id="PF00999"/>
    </source>
</evidence>
<accession>A0ABD5R7K3</accession>
<gene>
    <name evidence="9" type="ORF">ACFPJ5_03775</name>
</gene>
<dbReference type="Proteomes" id="UP001596201">
    <property type="component" value="Unassembled WGS sequence"/>
</dbReference>
<keyword evidence="6 7" id="KW-0472">Membrane</keyword>
<dbReference type="InterPro" id="IPR006153">
    <property type="entry name" value="Cation/H_exchanger_TM"/>
</dbReference>
<dbReference type="InterPro" id="IPR038770">
    <property type="entry name" value="Na+/solute_symporter_sf"/>
</dbReference>
<organism evidence="9 10">
    <name type="scientific">Salinirubrum litoreum</name>
    <dbReference type="NCBI Taxonomy" id="1126234"/>
    <lineage>
        <taxon>Archaea</taxon>
        <taxon>Methanobacteriati</taxon>
        <taxon>Methanobacteriota</taxon>
        <taxon>Stenosarchaea group</taxon>
        <taxon>Halobacteria</taxon>
        <taxon>Halobacteriales</taxon>
        <taxon>Haloferacaceae</taxon>
        <taxon>Salinirubrum</taxon>
    </lineage>
</organism>
<feature type="transmembrane region" description="Helical" evidence="7">
    <location>
        <begin position="160"/>
        <end position="183"/>
    </location>
</feature>
<comment type="subcellular location">
    <subcellularLocation>
        <location evidence="1">Membrane</location>
        <topology evidence="1">Multi-pass membrane protein</topology>
    </subcellularLocation>
</comment>
<evidence type="ECO:0000256" key="4">
    <source>
        <dbReference type="ARBA" id="ARBA00022692"/>
    </source>
</evidence>
<feature type="transmembrane region" description="Helical" evidence="7">
    <location>
        <begin position="35"/>
        <end position="54"/>
    </location>
</feature>
<feature type="transmembrane region" description="Helical" evidence="7">
    <location>
        <begin position="282"/>
        <end position="315"/>
    </location>
</feature>
<keyword evidence="4 7" id="KW-0812">Transmembrane</keyword>
<protein>
    <submittedName>
        <fullName evidence="9">Cation:proton antiporter</fullName>
    </submittedName>
</protein>
<evidence type="ECO:0000256" key="1">
    <source>
        <dbReference type="ARBA" id="ARBA00004141"/>
    </source>
</evidence>
<dbReference type="PANTHER" id="PTHR42751:SF4">
    <property type="entry name" value="K(+)_H(+) ANTIPORTER SUBUNIT KHTU"/>
    <property type="match status" value="1"/>
</dbReference>
<keyword evidence="5 7" id="KW-1133">Transmembrane helix</keyword>
<dbReference type="GO" id="GO:0016020">
    <property type="term" value="C:membrane"/>
    <property type="evidence" value="ECO:0007669"/>
    <property type="project" value="UniProtKB-SubCell"/>
</dbReference>
<feature type="transmembrane region" description="Helical" evidence="7">
    <location>
        <begin position="367"/>
        <end position="387"/>
    </location>
</feature>
<evidence type="ECO:0000313" key="9">
    <source>
        <dbReference type="EMBL" id="MFC5366044.1"/>
    </source>
</evidence>
<name>A0ABD5R7K3_9EURY</name>
<feature type="domain" description="Cation/H+ exchanger transmembrane" evidence="8">
    <location>
        <begin position="20"/>
        <end position="384"/>
    </location>
</feature>
<evidence type="ECO:0000256" key="5">
    <source>
        <dbReference type="ARBA" id="ARBA00022989"/>
    </source>
</evidence>
<dbReference type="Gene3D" id="1.20.1530.20">
    <property type="match status" value="1"/>
</dbReference>
<evidence type="ECO:0000256" key="6">
    <source>
        <dbReference type="ARBA" id="ARBA00023136"/>
    </source>
</evidence>
<keyword evidence="3" id="KW-0813">Transport</keyword>
<feature type="transmembrane region" description="Helical" evidence="7">
    <location>
        <begin position="336"/>
        <end position="361"/>
    </location>
</feature>
<evidence type="ECO:0000313" key="10">
    <source>
        <dbReference type="Proteomes" id="UP001596201"/>
    </source>
</evidence>